<gene>
    <name evidence="2" type="ORF">IRJ18_07300</name>
</gene>
<sequence>MRTLKITIVIILFFAANFACKKNQSKETSVSEKLTVVVAEAYYNSLDTKYGNYDTINIAGKTEKILKKVDFSKAYVGENKTSFFVEVPITYTRRSIILKGASGITSVLKEMAENSFDRLVIYKDKVSGMVTEKIMTIMPTAEYLTKGYKGLHDNHFLNMSKDFSGYVTYKSWKGKFLSTQSYNLGGVSDNNRGLIINKLKIQTTDSYESCVAGVYYFMYWNCDYDQNGDPVNCEQVVEEVPAQICTINPPNFSNGESPIPTTTSDFWTGWPEPQDTTTGECPGARYPESPIMWAAASGSNFSMTLYQACTCYGYSWVIFEDTTTGDEYSVPISNQQFLLAGCTVEWETHFQIPTTIPNGQYYVKVNLDGDVFYFQLQSYTDGTILKRYVVPISR</sequence>
<feature type="chain" id="PRO_5045327183" evidence="1">
    <location>
        <begin position="22"/>
        <end position="394"/>
    </location>
</feature>
<name>A0ABR9XFJ6_9SPHI</name>
<accession>A0ABR9XFJ6</accession>
<keyword evidence="3" id="KW-1185">Reference proteome</keyword>
<evidence type="ECO:0000256" key="1">
    <source>
        <dbReference type="SAM" id="SignalP"/>
    </source>
</evidence>
<keyword evidence="1" id="KW-0732">Signal</keyword>
<evidence type="ECO:0000313" key="3">
    <source>
        <dbReference type="Proteomes" id="UP000632774"/>
    </source>
</evidence>
<comment type="caution">
    <text evidence="2">The sequence shown here is derived from an EMBL/GenBank/DDBJ whole genome shotgun (WGS) entry which is preliminary data.</text>
</comment>
<feature type="signal peptide" evidence="1">
    <location>
        <begin position="1"/>
        <end position="21"/>
    </location>
</feature>
<proteinExistence type="predicted"/>
<organism evidence="2 3">
    <name type="scientific">Mucilaginibacter boryungensis</name>
    <dbReference type="NCBI Taxonomy" id="768480"/>
    <lineage>
        <taxon>Bacteria</taxon>
        <taxon>Pseudomonadati</taxon>
        <taxon>Bacteroidota</taxon>
        <taxon>Sphingobacteriia</taxon>
        <taxon>Sphingobacteriales</taxon>
        <taxon>Sphingobacteriaceae</taxon>
        <taxon>Mucilaginibacter</taxon>
    </lineage>
</organism>
<dbReference type="RefSeq" id="WP_194105536.1">
    <property type="nucleotide sequence ID" value="NZ_JADFFM010000001.1"/>
</dbReference>
<protein>
    <submittedName>
        <fullName evidence="2">Uncharacterized protein</fullName>
    </submittedName>
</protein>
<dbReference type="Proteomes" id="UP000632774">
    <property type="component" value="Unassembled WGS sequence"/>
</dbReference>
<evidence type="ECO:0000313" key="2">
    <source>
        <dbReference type="EMBL" id="MBE9666162.1"/>
    </source>
</evidence>
<reference evidence="2 3" key="1">
    <citation type="submission" date="2020-10" db="EMBL/GenBank/DDBJ databases">
        <title>Mucilaginibacter mali sp. nov., isolated from rhizosphere soil of apple orchard.</title>
        <authorList>
            <person name="Lee J.-S."/>
            <person name="Kim H.S."/>
            <person name="Kim J.-S."/>
        </authorList>
    </citation>
    <scope>NUCLEOTIDE SEQUENCE [LARGE SCALE GENOMIC DNA]</scope>
    <source>
        <strain evidence="2 3">KCTC 23157</strain>
    </source>
</reference>
<dbReference type="EMBL" id="JADFFM010000001">
    <property type="protein sequence ID" value="MBE9666162.1"/>
    <property type="molecule type" value="Genomic_DNA"/>
</dbReference>